<dbReference type="InterPro" id="IPR004761">
    <property type="entry name" value="Spore_GerAB"/>
</dbReference>
<dbReference type="NCBIfam" id="TIGR00912">
    <property type="entry name" value="2A0309"/>
    <property type="match status" value="1"/>
</dbReference>
<dbReference type="PANTHER" id="PTHR34975">
    <property type="entry name" value="SPORE GERMINATION PROTEIN A2"/>
    <property type="match status" value="1"/>
</dbReference>
<feature type="transmembrane region" description="Helical" evidence="8">
    <location>
        <begin position="273"/>
        <end position="295"/>
    </location>
</feature>
<feature type="transmembrane region" description="Helical" evidence="8">
    <location>
        <begin position="147"/>
        <end position="167"/>
    </location>
</feature>
<evidence type="ECO:0000256" key="2">
    <source>
        <dbReference type="ARBA" id="ARBA00007998"/>
    </source>
</evidence>
<protein>
    <submittedName>
        <fullName evidence="9">Uncharacterized protein</fullName>
    </submittedName>
</protein>
<organism evidence="9">
    <name type="scientific">Paenibacillus sp. BIHB 4019</name>
    <dbReference type="NCBI Taxonomy" id="1870819"/>
    <lineage>
        <taxon>Bacteria</taxon>
        <taxon>Bacillati</taxon>
        <taxon>Bacillota</taxon>
        <taxon>Bacilli</taxon>
        <taxon>Bacillales</taxon>
        <taxon>Paenibacillaceae</taxon>
        <taxon>Paenibacillus</taxon>
    </lineage>
</organism>
<sequence>MPKQESISTRQMAVFVLFFIVGDMFWFIPTLLASILDSDAWIPSLLSMFTGLVVVWFIDKCYRLFPGLTLIEIHRKALGKWLGGLCSLFFLYLLFNTVGVQLRVVGDFVTTQMMPETPARVTVLMITLLLVITLRAGLTVFAKSGEVFIVGVVLMFIMFIIMLLPEATLSNLLPVFHHKAADYGKGILYTTSFPFFQMVTLFMIFPAMKQAESWTRDFMLASLIASFSLFLIVIMSLLVLGDYMTEHQIYAAYAMAKRISIGRFIERVEAVLVISYIVSTYVKMLINAFAFIYGFTQFLGLREHRELIFPFGLLMFGLAYAIGPNMPYINGLATIWPFWDLTNILLLALAAVIMLVFKKGKIY</sequence>
<keyword evidence="4" id="KW-0309">Germination</keyword>
<feature type="transmembrane region" description="Helical" evidence="8">
    <location>
        <begin position="41"/>
        <end position="58"/>
    </location>
</feature>
<evidence type="ECO:0000256" key="4">
    <source>
        <dbReference type="ARBA" id="ARBA00022544"/>
    </source>
</evidence>
<keyword evidence="5 8" id="KW-0812">Transmembrane</keyword>
<dbReference type="GO" id="GO:0016020">
    <property type="term" value="C:membrane"/>
    <property type="evidence" value="ECO:0007669"/>
    <property type="project" value="UniProtKB-SubCell"/>
</dbReference>
<evidence type="ECO:0000313" key="9">
    <source>
        <dbReference type="EMBL" id="ANY68501.1"/>
    </source>
</evidence>
<gene>
    <name evidence="9" type="ORF">BBD42_20000</name>
</gene>
<keyword evidence="7 8" id="KW-0472">Membrane</keyword>
<feature type="transmembrane region" description="Helical" evidence="8">
    <location>
        <begin position="78"/>
        <end position="99"/>
    </location>
</feature>
<evidence type="ECO:0000256" key="1">
    <source>
        <dbReference type="ARBA" id="ARBA00004141"/>
    </source>
</evidence>
<proteinExistence type="inferred from homology"/>
<evidence type="ECO:0000256" key="5">
    <source>
        <dbReference type="ARBA" id="ARBA00022692"/>
    </source>
</evidence>
<keyword evidence="6 8" id="KW-1133">Transmembrane helix</keyword>
<comment type="subcellular location">
    <subcellularLocation>
        <location evidence="1">Membrane</location>
        <topology evidence="1">Multi-pass membrane protein</topology>
    </subcellularLocation>
</comment>
<evidence type="ECO:0000256" key="7">
    <source>
        <dbReference type="ARBA" id="ARBA00023136"/>
    </source>
</evidence>
<reference evidence="9" key="1">
    <citation type="submission" date="2016-08" db="EMBL/GenBank/DDBJ databases">
        <title>Complete Genome Seqeunce of Paenibacillus sp. BIHB 4019 from tea rhizoplane.</title>
        <authorList>
            <person name="Thakur R."/>
            <person name="Swarnkar M.K."/>
            <person name="Gulati A."/>
        </authorList>
    </citation>
    <scope>NUCLEOTIDE SEQUENCE [LARGE SCALE GENOMIC DNA]</scope>
    <source>
        <strain evidence="9">BIHB4019</strain>
    </source>
</reference>
<dbReference type="PANTHER" id="PTHR34975:SF2">
    <property type="entry name" value="SPORE GERMINATION PROTEIN A2"/>
    <property type="match status" value="1"/>
</dbReference>
<accession>A0A1B2DLD0</accession>
<keyword evidence="3" id="KW-0813">Transport</keyword>
<dbReference type="Pfam" id="PF03845">
    <property type="entry name" value="Spore_permease"/>
    <property type="match status" value="1"/>
</dbReference>
<evidence type="ECO:0000256" key="8">
    <source>
        <dbReference type="SAM" id="Phobius"/>
    </source>
</evidence>
<dbReference type="EMBL" id="CP016808">
    <property type="protein sequence ID" value="ANY68501.1"/>
    <property type="molecule type" value="Genomic_DNA"/>
</dbReference>
<dbReference type="GO" id="GO:0009847">
    <property type="term" value="P:spore germination"/>
    <property type="evidence" value="ECO:0007669"/>
    <property type="project" value="InterPro"/>
</dbReference>
<evidence type="ECO:0000256" key="6">
    <source>
        <dbReference type="ARBA" id="ARBA00022989"/>
    </source>
</evidence>
<name>A0A1B2DLD0_9BACL</name>
<dbReference type="AlphaFoldDB" id="A0A1B2DLD0"/>
<feature type="transmembrane region" description="Helical" evidence="8">
    <location>
        <begin position="335"/>
        <end position="357"/>
    </location>
</feature>
<feature type="transmembrane region" description="Helical" evidence="8">
    <location>
        <begin position="187"/>
        <end position="206"/>
    </location>
</feature>
<evidence type="ECO:0000256" key="3">
    <source>
        <dbReference type="ARBA" id="ARBA00022448"/>
    </source>
</evidence>
<dbReference type="RefSeq" id="WP_099519639.1">
    <property type="nucleotide sequence ID" value="NZ_CP016808.1"/>
</dbReference>
<comment type="similarity">
    <text evidence="2">Belongs to the amino acid-polyamine-organocation (APC) superfamily. Spore germination protein (SGP) (TC 2.A.3.9) family.</text>
</comment>
<feature type="transmembrane region" description="Helical" evidence="8">
    <location>
        <begin position="119"/>
        <end position="138"/>
    </location>
</feature>
<feature type="transmembrane region" description="Helical" evidence="8">
    <location>
        <begin position="218"/>
        <end position="240"/>
    </location>
</feature>
<feature type="transmembrane region" description="Helical" evidence="8">
    <location>
        <begin position="307"/>
        <end position="323"/>
    </location>
</feature>
<feature type="transmembrane region" description="Helical" evidence="8">
    <location>
        <begin position="12"/>
        <end position="35"/>
    </location>
</feature>